<evidence type="ECO:0000313" key="2">
    <source>
        <dbReference type="EMBL" id="OHV94209.1"/>
    </source>
</evidence>
<name>A0A1S1U292_9BURK</name>
<feature type="transmembrane region" description="Helical" evidence="1">
    <location>
        <begin position="30"/>
        <end position="50"/>
    </location>
</feature>
<keyword evidence="1" id="KW-0812">Transmembrane</keyword>
<proteinExistence type="predicted"/>
<evidence type="ECO:0008006" key="4">
    <source>
        <dbReference type="Google" id="ProtNLM"/>
    </source>
</evidence>
<accession>A0A1S1U292</accession>
<keyword evidence="1" id="KW-1133">Transmembrane helix</keyword>
<dbReference type="RefSeq" id="WP_071079913.1">
    <property type="nucleotide sequence ID" value="NZ_LFKP01000014.1"/>
</dbReference>
<feature type="transmembrane region" description="Helical" evidence="1">
    <location>
        <begin position="57"/>
        <end position="79"/>
    </location>
</feature>
<organism evidence="2 3">
    <name type="scientific">Janthinobacterium lividum</name>
    <dbReference type="NCBI Taxonomy" id="29581"/>
    <lineage>
        <taxon>Bacteria</taxon>
        <taxon>Pseudomonadati</taxon>
        <taxon>Pseudomonadota</taxon>
        <taxon>Betaproteobacteria</taxon>
        <taxon>Burkholderiales</taxon>
        <taxon>Oxalobacteraceae</taxon>
        <taxon>Janthinobacterium</taxon>
    </lineage>
</organism>
<keyword evidence="1" id="KW-0472">Membrane</keyword>
<dbReference type="EMBL" id="LFKP01000014">
    <property type="protein sequence ID" value="OHV94209.1"/>
    <property type="molecule type" value="Genomic_DNA"/>
</dbReference>
<feature type="transmembrane region" description="Helical" evidence="1">
    <location>
        <begin position="85"/>
        <end position="103"/>
    </location>
</feature>
<sequence>MTTRARASIARVASIAAPARMLLRVTGAVAGGYAVTALGVTAAGAVLARLGMARSEAVVLAAMLGFVVYLLLLLWGFSVPSLARLWLRLGASAAVLAILIYLIT</sequence>
<dbReference type="Proteomes" id="UP000179840">
    <property type="component" value="Unassembled WGS sequence"/>
</dbReference>
<evidence type="ECO:0000313" key="3">
    <source>
        <dbReference type="Proteomes" id="UP000179840"/>
    </source>
</evidence>
<reference evidence="2 3" key="1">
    <citation type="submission" date="2015-06" db="EMBL/GenBank/DDBJ databases">
        <title>Draft genome sequencing of a biphenyl-degrading bacterium, Janthinobacterium lividum MEG1.</title>
        <authorList>
            <person name="Shimodaira J."/>
            <person name="Hatta T."/>
        </authorList>
    </citation>
    <scope>NUCLEOTIDE SEQUENCE [LARGE SCALE GENOMIC DNA]</scope>
    <source>
        <strain evidence="2 3">MEG1</strain>
    </source>
</reference>
<protein>
    <recommendedName>
        <fullName evidence="4">Iron uptake protein</fullName>
    </recommendedName>
</protein>
<evidence type="ECO:0000256" key="1">
    <source>
        <dbReference type="SAM" id="Phobius"/>
    </source>
</evidence>
<gene>
    <name evidence="2" type="ORF">AKG95_27010</name>
</gene>
<comment type="caution">
    <text evidence="2">The sequence shown here is derived from an EMBL/GenBank/DDBJ whole genome shotgun (WGS) entry which is preliminary data.</text>
</comment>
<dbReference type="AlphaFoldDB" id="A0A1S1U292"/>